<evidence type="ECO:0000313" key="2">
    <source>
        <dbReference type="EMBL" id="ETW44755.1"/>
    </source>
</evidence>
<evidence type="ECO:0008006" key="4">
    <source>
        <dbReference type="Google" id="ProtNLM"/>
    </source>
</evidence>
<reference evidence="2 3" key="1">
    <citation type="submission" date="2013-02" db="EMBL/GenBank/DDBJ databases">
        <title>The Genome Annotation of Plasmodium falciparum NF135/5.C10.</title>
        <authorList>
            <consortium name="The Broad Institute Genome Sequencing Platform"/>
            <consortium name="The Broad Institute Genome Sequencing Center for Infectious Disease"/>
            <person name="Neafsey D."/>
            <person name="Hoffman S."/>
            <person name="Volkman S."/>
            <person name="Rosenthal P."/>
            <person name="Walker B."/>
            <person name="Young S.K."/>
            <person name="Zeng Q."/>
            <person name="Gargeya S."/>
            <person name="Fitzgerald M."/>
            <person name="Haas B."/>
            <person name="Abouelleil A."/>
            <person name="Allen A.W."/>
            <person name="Alvarado L."/>
            <person name="Arachchi H.M."/>
            <person name="Berlin A.M."/>
            <person name="Chapman S.B."/>
            <person name="Gainer-Dewar J."/>
            <person name="Goldberg J."/>
            <person name="Griggs A."/>
            <person name="Gujja S."/>
            <person name="Hansen M."/>
            <person name="Howarth C."/>
            <person name="Imamovic A."/>
            <person name="Ireland A."/>
            <person name="Larimer J."/>
            <person name="McCowan C."/>
            <person name="Murphy C."/>
            <person name="Pearson M."/>
            <person name="Poon T.W."/>
            <person name="Priest M."/>
            <person name="Roberts A."/>
            <person name="Saif S."/>
            <person name="Shea T."/>
            <person name="Sisk P."/>
            <person name="Sykes S."/>
            <person name="Wortman J."/>
            <person name="Nusbaum C."/>
            <person name="Birren B."/>
        </authorList>
    </citation>
    <scope>NUCLEOTIDE SEQUENCE [LARGE SCALE GENOMIC DNA]</scope>
    <source>
        <strain evidence="2 3">NF135/5.C10</strain>
    </source>
</reference>
<evidence type="ECO:0000256" key="1">
    <source>
        <dbReference type="SAM" id="Phobius"/>
    </source>
</evidence>
<feature type="transmembrane region" description="Helical" evidence="1">
    <location>
        <begin position="351"/>
        <end position="373"/>
    </location>
</feature>
<evidence type="ECO:0000313" key="3">
    <source>
        <dbReference type="Proteomes" id="UP000019114"/>
    </source>
</evidence>
<gene>
    <name evidence="2" type="ORF">PFNF135_00967</name>
</gene>
<dbReference type="Proteomes" id="UP000019114">
    <property type="component" value="Unassembled WGS sequence"/>
</dbReference>
<dbReference type="InterPro" id="IPR006373">
    <property type="entry name" value="VSA_Rifin"/>
</dbReference>
<dbReference type="EMBL" id="KI926025">
    <property type="protein sequence ID" value="ETW44755.1"/>
    <property type="molecule type" value="Genomic_DNA"/>
</dbReference>
<accession>W4INQ5</accession>
<dbReference type="AlphaFoldDB" id="W4INQ5"/>
<dbReference type="NCBIfam" id="TIGR01477">
    <property type="entry name" value="RIFIN"/>
    <property type="match status" value="1"/>
</dbReference>
<proteinExistence type="predicted"/>
<protein>
    <recommendedName>
        <fullName evidence="4">Surface antigen</fullName>
    </recommendedName>
</protein>
<name>W4INQ5_PLAFA</name>
<reference evidence="2 3" key="2">
    <citation type="submission" date="2013-02" db="EMBL/GenBank/DDBJ databases">
        <title>The Genome Sequence of Plasmodium falciparum NF135/5.C10.</title>
        <authorList>
            <consortium name="The Broad Institute Genome Sequencing Platform"/>
            <consortium name="The Broad Institute Genome Sequencing Center for Infectious Disease"/>
            <person name="Neafsey D."/>
            <person name="Cheeseman I."/>
            <person name="Volkman S."/>
            <person name="Adams J."/>
            <person name="Walker B."/>
            <person name="Young S.K."/>
            <person name="Zeng Q."/>
            <person name="Gargeya S."/>
            <person name="Fitzgerald M."/>
            <person name="Haas B."/>
            <person name="Abouelleil A."/>
            <person name="Alvarado L."/>
            <person name="Arachchi H.M."/>
            <person name="Berlin A.M."/>
            <person name="Chapman S.B."/>
            <person name="Dewar J."/>
            <person name="Goldberg J."/>
            <person name="Griggs A."/>
            <person name="Gujja S."/>
            <person name="Hansen M."/>
            <person name="Howarth C."/>
            <person name="Imamovic A."/>
            <person name="Larimer J."/>
            <person name="McCowan C."/>
            <person name="Murphy C."/>
            <person name="Neiman D."/>
            <person name="Pearson M."/>
            <person name="Priest M."/>
            <person name="Roberts A."/>
            <person name="Saif S."/>
            <person name="Shea T."/>
            <person name="Sisk P."/>
            <person name="Sykes S."/>
            <person name="Wortman J."/>
            <person name="Nusbaum C."/>
            <person name="Birren B."/>
        </authorList>
    </citation>
    <scope>NUCLEOTIDE SEQUENCE [LARGE SCALE GENOMIC DNA]</scope>
    <source>
        <strain evidence="2 3">NF135/5.C10</strain>
    </source>
</reference>
<sequence length="393" mass="43435">MNIGNNFILRNIKNIFLTFLITYKIKINDSLFFHNIYNVALFIYNQRNHNSTTHHTPKIPTARLLCECDIYTSIYDNDPQMKAVMENYNRQTSDRFKEYDERMQGTRQKCKEQCDKEIQKIILKDKIEKQMAQQLITLETNITTEDLPTCECEKSLADKTEKFCHNCGYGLGSVAPSIGLLGGPGIYGWKIAALATAKELAEKAGAAAGEAAGEAAGVAKVVELVNSEFGLPAIGDKALGLVFDGTSYTDVTMITEAIYNKFNVSCMSLGPGNNMRDPICISMWSKIESNGQGLGRDAITNAIKVAVKPIVSQAEGVADAAAEKAANQVTSLAIKTNTTTVNATYASCQTVIIASVVAILVIVLVMIIIYLILRYRRKKKMKKKLQYIKLLKE</sequence>
<keyword evidence="1" id="KW-1133">Transmembrane helix</keyword>
<dbReference type="Pfam" id="PF02009">
    <property type="entry name" value="RIFIN"/>
    <property type="match status" value="1"/>
</dbReference>
<organism evidence="2 3">
    <name type="scientific">Plasmodium falciparum NF135/5.C10</name>
    <dbReference type="NCBI Taxonomy" id="1036726"/>
    <lineage>
        <taxon>Eukaryota</taxon>
        <taxon>Sar</taxon>
        <taxon>Alveolata</taxon>
        <taxon>Apicomplexa</taxon>
        <taxon>Aconoidasida</taxon>
        <taxon>Haemosporida</taxon>
        <taxon>Plasmodiidae</taxon>
        <taxon>Plasmodium</taxon>
        <taxon>Plasmodium (Laverania)</taxon>
    </lineage>
</organism>
<keyword evidence="1" id="KW-0472">Membrane</keyword>
<keyword evidence="1" id="KW-0812">Transmembrane</keyword>